<feature type="domain" description="HTH araC/xylS-type" evidence="5">
    <location>
        <begin position="285"/>
        <end position="389"/>
    </location>
</feature>
<keyword evidence="2" id="KW-0238">DNA-binding</keyword>
<keyword evidence="3" id="KW-0804">Transcription</keyword>
<sequence>MPTHQIFLDFLSVINFLGVVQGLFLAVIFLFAKQSNKLANRILALMLFCFSADILEIWLCYTGYIYYVPWLINTTESFAFMYGPLILLYTLALTKPGFAFQKKHLLYFIPAVAYLIHRIPFYLQSNAFKLYDVSVAYQRNLVPRVKAAPIWWFPHVLSISGELLDILVFIWSVIFNLISLRMVYLYTRKHHTNLFATDNIQLNWLVRTSIYLTSIFVVFAAFSFTDTHDLGDIYIATAISVIFYAITFQVVIHSQVLSAGHQVQEPKKKYEKSTLQAEQAEKSLKKLLAYMETEKPYLNSELGQGELAEALSLSTHHLSQLINEQLKLNFFDFINRYRVEEIKRKLHDPKLAHLKIEEIAFETGFNSKSAFNTAFKKFTQTTPSQFRKEANISQ</sequence>
<dbReference type="PROSITE" id="PS00041">
    <property type="entry name" value="HTH_ARAC_FAMILY_1"/>
    <property type="match status" value="1"/>
</dbReference>
<keyword evidence="4" id="KW-1133">Transmembrane helix</keyword>
<dbReference type="InterPro" id="IPR018062">
    <property type="entry name" value="HTH_AraC-typ_CS"/>
</dbReference>
<dbReference type="EMBL" id="CP048222">
    <property type="protein sequence ID" value="QHT69463.1"/>
    <property type="molecule type" value="Genomic_DNA"/>
</dbReference>
<dbReference type="InterPro" id="IPR009057">
    <property type="entry name" value="Homeodomain-like_sf"/>
</dbReference>
<gene>
    <name evidence="6" type="ORF">GXP67_23870</name>
</gene>
<dbReference type="Gene3D" id="1.10.10.60">
    <property type="entry name" value="Homeodomain-like"/>
    <property type="match status" value="2"/>
</dbReference>
<evidence type="ECO:0000256" key="3">
    <source>
        <dbReference type="ARBA" id="ARBA00023163"/>
    </source>
</evidence>
<dbReference type="InterPro" id="IPR018060">
    <property type="entry name" value="HTH_AraC"/>
</dbReference>
<dbReference type="KEGG" id="rhoz:GXP67_23870"/>
<dbReference type="GO" id="GO:0043565">
    <property type="term" value="F:sequence-specific DNA binding"/>
    <property type="evidence" value="ECO:0007669"/>
    <property type="project" value="InterPro"/>
</dbReference>
<feature type="transmembrane region" description="Helical" evidence="4">
    <location>
        <begin position="43"/>
        <end position="67"/>
    </location>
</feature>
<evidence type="ECO:0000313" key="6">
    <source>
        <dbReference type="EMBL" id="QHT69463.1"/>
    </source>
</evidence>
<keyword evidence="1" id="KW-0805">Transcription regulation</keyword>
<dbReference type="RefSeq" id="WP_162445452.1">
    <property type="nucleotide sequence ID" value="NZ_CP048222.1"/>
</dbReference>
<evidence type="ECO:0000259" key="5">
    <source>
        <dbReference type="PROSITE" id="PS01124"/>
    </source>
</evidence>
<feature type="transmembrane region" description="Helical" evidence="4">
    <location>
        <begin position="6"/>
        <end position="31"/>
    </location>
</feature>
<reference evidence="6 7" key="1">
    <citation type="submission" date="2020-01" db="EMBL/GenBank/DDBJ databases">
        <authorList>
            <person name="Kim M.K."/>
        </authorList>
    </citation>
    <scope>NUCLEOTIDE SEQUENCE [LARGE SCALE GENOMIC DNA]</scope>
    <source>
        <strain evidence="6 7">172606-1</strain>
    </source>
</reference>
<proteinExistence type="predicted"/>
<dbReference type="Pfam" id="PF12833">
    <property type="entry name" value="HTH_18"/>
    <property type="match status" value="1"/>
</dbReference>
<keyword evidence="4" id="KW-0472">Membrane</keyword>
<organism evidence="6 7">
    <name type="scientific">Rhodocytophaga rosea</name>
    <dbReference type="NCBI Taxonomy" id="2704465"/>
    <lineage>
        <taxon>Bacteria</taxon>
        <taxon>Pseudomonadati</taxon>
        <taxon>Bacteroidota</taxon>
        <taxon>Cytophagia</taxon>
        <taxon>Cytophagales</taxon>
        <taxon>Rhodocytophagaceae</taxon>
        <taxon>Rhodocytophaga</taxon>
    </lineage>
</organism>
<feature type="transmembrane region" description="Helical" evidence="4">
    <location>
        <begin position="105"/>
        <end position="123"/>
    </location>
</feature>
<feature type="transmembrane region" description="Helical" evidence="4">
    <location>
        <begin position="166"/>
        <end position="184"/>
    </location>
</feature>
<feature type="transmembrane region" description="Helical" evidence="4">
    <location>
        <begin position="79"/>
        <end position="98"/>
    </location>
</feature>
<feature type="transmembrane region" description="Helical" evidence="4">
    <location>
        <begin position="204"/>
        <end position="222"/>
    </location>
</feature>
<dbReference type="SUPFAM" id="SSF46689">
    <property type="entry name" value="Homeodomain-like"/>
    <property type="match status" value="1"/>
</dbReference>
<dbReference type="Proteomes" id="UP000480178">
    <property type="component" value="Chromosome"/>
</dbReference>
<feature type="transmembrane region" description="Helical" evidence="4">
    <location>
        <begin position="234"/>
        <end position="252"/>
    </location>
</feature>
<dbReference type="SMART" id="SM00342">
    <property type="entry name" value="HTH_ARAC"/>
    <property type="match status" value="1"/>
</dbReference>
<accession>A0A6C0GPC4</accession>
<dbReference type="PANTHER" id="PTHR43280:SF29">
    <property type="entry name" value="ARAC-FAMILY TRANSCRIPTIONAL REGULATOR"/>
    <property type="match status" value="1"/>
</dbReference>
<evidence type="ECO:0000256" key="1">
    <source>
        <dbReference type="ARBA" id="ARBA00023015"/>
    </source>
</evidence>
<dbReference type="PANTHER" id="PTHR43280">
    <property type="entry name" value="ARAC-FAMILY TRANSCRIPTIONAL REGULATOR"/>
    <property type="match status" value="1"/>
</dbReference>
<evidence type="ECO:0000256" key="4">
    <source>
        <dbReference type="SAM" id="Phobius"/>
    </source>
</evidence>
<evidence type="ECO:0000256" key="2">
    <source>
        <dbReference type="ARBA" id="ARBA00023125"/>
    </source>
</evidence>
<keyword evidence="4" id="KW-0812">Transmembrane</keyword>
<keyword evidence="7" id="KW-1185">Reference proteome</keyword>
<name>A0A6C0GPC4_9BACT</name>
<protein>
    <submittedName>
        <fullName evidence="6">AraC family transcriptional regulator</fullName>
    </submittedName>
</protein>
<evidence type="ECO:0000313" key="7">
    <source>
        <dbReference type="Proteomes" id="UP000480178"/>
    </source>
</evidence>
<dbReference type="AlphaFoldDB" id="A0A6C0GPC4"/>
<dbReference type="PROSITE" id="PS01124">
    <property type="entry name" value="HTH_ARAC_FAMILY_2"/>
    <property type="match status" value="1"/>
</dbReference>
<dbReference type="GO" id="GO:0003700">
    <property type="term" value="F:DNA-binding transcription factor activity"/>
    <property type="evidence" value="ECO:0007669"/>
    <property type="project" value="InterPro"/>
</dbReference>
<dbReference type="PRINTS" id="PR00032">
    <property type="entry name" value="HTHARAC"/>
</dbReference>
<dbReference type="InterPro" id="IPR020449">
    <property type="entry name" value="Tscrpt_reg_AraC-type_HTH"/>
</dbReference>